<dbReference type="GO" id="GO:0005737">
    <property type="term" value="C:cytoplasm"/>
    <property type="evidence" value="ECO:0007669"/>
    <property type="project" value="UniProtKB-SubCell"/>
</dbReference>
<dbReference type="InterPro" id="IPR053879">
    <property type="entry name" value="HYDIN_VesB_CFA65-like_Ig"/>
</dbReference>
<dbReference type="AlphaFoldDB" id="A0A078BD90"/>
<dbReference type="InterPro" id="IPR056310">
    <property type="entry name" value="Ig-CFAP74_4th"/>
</dbReference>
<comment type="subcellular location">
    <subcellularLocation>
        <location evidence="1">Cell projection</location>
        <location evidence="1">Cilium</location>
    </subcellularLocation>
    <subcellularLocation>
        <location evidence="2">Cytoplasm</location>
    </subcellularLocation>
</comment>
<dbReference type="OMA" id="ENTMWHI"/>
<reference evidence="13 14" key="1">
    <citation type="submission" date="2014-06" db="EMBL/GenBank/DDBJ databases">
        <authorList>
            <person name="Swart Estienne"/>
        </authorList>
    </citation>
    <scope>NUCLEOTIDE SEQUENCE [LARGE SCALE GENOMIC DNA]</scope>
    <source>
        <strain evidence="13 14">130c</strain>
    </source>
</reference>
<evidence type="ECO:0000313" key="14">
    <source>
        <dbReference type="Proteomes" id="UP000039865"/>
    </source>
</evidence>
<evidence type="ECO:0000256" key="2">
    <source>
        <dbReference type="ARBA" id="ARBA00004496"/>
    </source>
</evidence>
<evidence type="ECO:0000259" key="11">
    <source>
        <dbReference type="Pfam" id="PF24778"/>
    </source>
</evidence>
<keyword evidence="4" id="KW-0969">Cilium</keyword>
<evidence type="ECO:0000256" key="4">
    <source>
        <dbReference type="ARBA" id="ARBA00023069"/>
    </source>
</evidence>
<feature type="domain" description="CFAP74 second Ig-like" evidence="10">
    <location>
        <begin position="126"/>
        <end position="307"/>
    </location>
</feature>
<dbReference type="InterPro" id="IPR056306">
    <property type="entry name" value="Ig-CFAP74_2nd"/>
</dbReference>
<organism evidence="13 14">
    <name type="scientific">Stylonychia lemnae</name>
    <name type="common">Ciliate</name>
    <dbReference type="NCBI Taxonomy" id="5949"/>
    <lineage>
        <taxon>Eukaryota</taxon>
        <taxon>Sar</taxon>
        <taxon>Alveolata</taxon>
        <taxon>Ciliophora</taxon>
        <taxon>Intramacronucleata</taxon>
        <taxon>Spirotrichea</taxon>
        <taxon>Stichotrichia</taxon>
        <taxon>Sporadotrichida</taxon>
        <taxon>Oxytrichidae</taxon>
        <taxon>Stylonychinae</taxon>
        <taxon>Stylonychia</taxon>
    </lineage>
</organism>
<evidence type="ECO:0000313" key="13">
    <source>
        <dbReference type="EMBL" id="CDW91553.1"/>
    </source>
</evidence>
<dbReference type="Gene3D" id="2.60.40.10">
    <property type="entry name" value="Immunoglobulins"/>
    <property type="match status" value="4"/>
</dbReference>
<evidence type="ECO:0000259" key="12">
    <source>
        <dbReference type="Pfam" id="PF24798"/>
    </source>
</evidence>
<evidence type="ECO:0000256" key="3">
    <source>
        <dbReference type="ARBA" id="ARBA00022490"/>
    </source>
</evidence>
<evidence type="ECO:0000256" key="6">
    <source>
        <dbReference type="SAM" id="Coils"/>
    </source>
</evidence>
<dbReference type="Pfam" id="PF24778">
    <property type="entry name" value="Ig-CFAP74_3rd"/>
    <property type="match status" value="1"/>
</dbReference>
<dbReference type="EMBL" id="CCKQ01019535">
    <property type="protein sequence ID" value="CDW91553.1"/>
    <property type="molecule type" value="Genomic_DNA"/>
</dbReference>
<evidence type="ECO:0000259" key="10">
    <source>
        <dbReference type="Pfam" id="PF24770"/>
    </source>
</evidence>
<evidence type="ECO:0000256" key="7">
    <source>
        <dbReference type="SAM" id="MobiDB-lite"/>
    </source>
</evidence>
<accession>A0A078BD90</accession>
<dbReference type="Pfam" id="PF24771">
    <property type="entry name" value="Ig_CFAP74_1st"/>
    <property type="match status" value="1"/>
</dbReference>
<dbReference type="Pfam" id="PF24798">
    <property type="entry name" value="Ig-CFAP74_4th"/>
    <property type="match status" value="1"/>
</dbReference>
<dbReference type="Pfam" id="PF24770">
    <property type="entry name" value="Ig-CFAP74_2"/>
    <property type="match status" value="1"/>
</dbReference>
<feature type="domain" description="HYDIN/VesB/CFA65-like Ig-like" evidence="8">
    <location>
        <begin position="794"/>
        <end position="881"/>
    </location>
</feature>
<feature type="compositionally biased region" description="Basic and acidic residues" evidence="7">
    <location>
        <begin position="676"/>
        <end position="685"/>
    </location>
</feature>
<dbReference type="InterPro" id="IPR013783">
    <property type="entry name" value="Ig-like_fold"/>
</dbReference>
<dbReference type="InterPro" id="IPR056307">
    <property type="entry name" value="Ig-CFAP74_3rd"/>
</dbReference>
<proteinExistence type="predicted"/>
<feature type="compositionally biased region" description="Basic and acidic residues" evidence="7">
    <location>
        <begin position="656"/>
        <end position="668"/>
    </location>
</feature>
<protein>
    <recommendedName>
        <fullName evidence="15">Abnormal spindle-like microcephaly-associated protein ASH domain-containing protein</fullName>
    </recommendedName>
</protein>
<dbReference type="PANTHER" id="PTHR22538">
    <property type="entry name" value="CILIA- AND FLAGELLA-ASSOCIATED PROTEIN 74"/>
    <property type="match status" value="1"/>
</dbReference>
<keyword evidence="3" id="KW-0963">Cytoplasm</keyword>
<keyword evidence="6" id="KW-0175">Coiled coil</keyword>
<dbReference type="OrthoDB" id="545169at2759"/>
<feature type="region of interest" description="Disordered" evidence="7">
    <location>
        <begin position="656"/>
        <end position="709"/>
    </location>
</feature>
<dbReference type="GO" id="GO:0005929">
    <property type="term" value="C:cilium"/>
    <property type="evidence" value="ECO:0007669"/>
    <property type="project" value="UniProtKB-SubCell"/>
</dbReference>
<evidence type="ECO:0000259" key="8">
    <source>
        <dbReference type="Pfam" id="PF22544"/>
    </source>
</evidence>
<dbReference type="PANTHER" id="PTHR22538:SF0">
    <property type="entry name" value="CILIA- AND FLAGELLA-ASSOCIATED PROTEIN 74"/>
    <property type="match status" value="1"/>
</dbReference>
<keyword evidence="14" id="KW-1185">Reference proteome</keyword>
<evidence type="ECO:0000256" key="5">
    <source>
        <dbReference type="ARBA" id="ARBA00023273"/>
    </source>
</evidence>
<name>A0A078BD90_STYLE</name>
<keyword evidence="5" id="KW-0966">Cell projection</keyword>
<feature type="coiled-coil region" evidence="6">
    <location>
        <begin position="172"/>
        <end position="202"/>
    </location>
</feature>
<dbReference type="InterPro" id="IPR058536">
    <property type="entry name" value="Ig_CFAP65_4th"/>
</dbReference>
<dbReference type="NCBIfam" id="NF012200">
    <property type="entry name" value="choice_anch_D"/>
    <property type="match status" value="1"/>
</dbReference>
<feature type="domain" description="CFAP65 fourth Ig-like" evidence="9">
    <location>
        <begin position="898"/>
        <end position="979"/>
    </location>
</feature>
<sequence length="1177" mass="135324">MDLSGQNYYPDEDEVIEYVPKLSKLQEEYMEKAKIRQKEGIVKPQVVAGREFKGTAFISKPDKIIFKDFFQIQYTPTGRMSAGLSTTITITFTPQLNQDIFGVFPILSETGQIDIPLECTCKKALLSVEDPLIDFGPVIYGEQCTKTLKIKNDGALPTKIYIKTNDGQSIPFVNQDELNKKLEEQNQILQEQEQAANQDLLEDPSQEQNNADVAAQDDNVFQEEEKAEKVKKEEIQSELKGDPFEQFLAQVQFKRTSEIEGYSNIKITFTFVPLKLGMINQDFTIFFENQDYTRPIPFAIKGECVDVPIYVERIEYNLNILVYEQFYREKIILFNRSAQPMKIQLYFPKSFKPYLEFNPTLGYVQGRGSFEIWFKFRPDRSILTSCQRYLIKQDDERPPKDEYEEFTMRIPIKVTGANQVLPVKFSILSVFTVNAVTFNPPAVDFGNVFHKSASRVQIVMENHSLLPQQFSFVRLPREISVATDNGTGFILPSEKYNIQFEYRPSQQACFEESNIFCRFITGSICAREVRISYTANVSKCPLQADKSKIEFQALPDNETKEVVLEIKNTSQKNLIMEVVPPNFQVSGLLINPLVVPLQGGRSTLLSIKYNSKFRDFSAQALEDMNKPKTIDGQESLPKGLVARNRKLAERLEKKMKEKVDTQINDPKKKGQPPAPVKKEEAKKDAIPIPKGKTAQQVQQEMEAEEERKRKELEEIERQLMLEKERNFDKEGELRKLGGRVYDFFPDDEIKRSQHYDWLVPIYYKQPEKDDMEVKVLYLEARTCTVKRTLVPNIETMEFGEIPVAFRKTQEILLKNVGYHDETLRMEPLTPFGGFSVLNALRTVKPGETKAIVIQFEPFNQQIYEEKLMIYSNHTVVSVTLKGTGVRPEVSISLDDGLMSFGNVIVNEMVEKAFSIKNVSSFPVNFELISKVSGVENKSHLKPFTLIPAQGTIKPNSDYPVKIQFQPDHPSNYYFDVLLVDIPNQVQAKNVFLRGWCYNRQAFVREHEPFEWKPFDKLKKRYEDPLKILNNAQPSIGTKPRITLEYLRDEDIDSLGTDASAYEREKNKIRKILIGNCRMMDNKMEKNAAFEITPAKDDKFFECDNLKGNVNGGQEIVVKFTFNHPKSDPMLKGITALRGIGQWVESLWELKLIGGYVEPGQPDTILVEILLRAYVEQI</sequence>
<evidence type="ECO:0008006" key="15">
    <source>
        <dbReference type="Google" id="ProtNLM"/>
    </source>
</evidence>
<feature type="domain" description="CFAP74 fourth Ig-like" evidence="12">
    <location>
        <begin position="438"/>
        <end position="518"/>
    </location>
</feature>
<dbReference type="Proteomes" id="UP000039865">
    <property type="component" value="Unassembled WGS sequence"/>
</dbReference>
<evidence type="ECO:0000259" key="9">
    <source>
        <dbReference type="Pfam" id="PF24507"/>
    </source>
</evidence>
<dbReference type="Pfam" id="PF22544">
    <property type="entry name" value="HYDIN_VesB_CFA65-like_Ig"/>
    <property type="match status" value="1"/>
</dbReference>
<evidence type="ECO:0000256" key="1">
    <source>
        <dbReference type="ARBA" id="ARBA00004138"/>
    </source>
</evidence>
<dbReference type="InParanoid" id="A0A078BD90"/>
<feature type="domain" description="CFAP74 third Ig-like" evidence="11">
    <location>
        <begin position="309"/>
        <end position="432"/>
    </location>
</feature>
<dbReference type="Pfam" id="PF24507">
    <property type="entry name" value="Ig_CFAP65_4th"/>
    <property type="match status" value="1"/>
</dbReference>
<gene>
    <name evidence="13" type="primary">Contig1510.g1652</name>
    <name evidence="13" type="ORF">STYLEM_20709</name>
</gene>